<reference evidence="2" key="1">
    <citation type="submission" date="2023-03" db="EMBL/GenBank/DDBJ databases">
        <title>Mesosutterella sp. nov. isolated from porcine feces.</title>
        <authorList>
            <person name="Yu S."/>
        </authorList>
    </citation>
    <scope>NUCLEOTIDE SEQUENCE</scope>
    <source>
        <strain evidence="2">AGMB02718</strain>
    </source>
</reference>
<feature type="region of interest" description="Disordered" evidence="1">
    <location>
        <begin position="118"/>
        <end position="142"/>
    </location>
</feature>
<keyword evidence="3" id="KW-1185">Reference proteome</keyword>
<protein>
    <submittedName>
        <fullName evidence="2">Uncharacterized protein</fullName>
    </submittedName>
</protein>
<comment type="caution">
    <text evidence="2">The sequence shown here is derived from an EMBL/GenBank/DDBJ whole genome shotgun (WGS) entry which is preliminary data.</text>
</comment>
<organism evidence="2 3">
    <name type="scientific">Mesosutterella faecium</name>
    <dbReference type="NCBI Taxonomy" id="2925194"/>
    <lineage>
        <taxon>Bacteria</taxon>
        <taxon>Pseudomonadati</taxon>
        <taxon>Pseudomonadota</taxon>
        <taxon>Betaproteobacteria</taxon>
        <taxon>Burkholderiales</taxon>
        <taxon>Sutterellaceae</taxon>
        <taxon>Mesosutterella</taxon>
    </lineage>
</organism>
<evidence type="ECO:0000256" key="1">
    <source>
        <dbReference type="SAM" id="MobiDB-lite"/>
    </source>
</evidence>
<evidence type="ECO:0000313" key="2">
    <source>
        <dbReference type="EMBL" id="MDL2058381.1"/>
    </source>
</evidence>
<evidence type="ECO:0000313" key="3">
    <source>
        <dbReference type="Proteomes" id="UP001165481"/>
    </source>
</evidence>
<dbReference type="Proteomes" id="UP001165481">
    <property type="component" value="Unassembled WGS sequence"/>
</dbReference>
<proteinExistence type="predicted"/>
<dbReference type="EMBL" id="JAKZJU020000001">
    <property type="protein sequence ID" value="MDL2058381.1"/>
    <property type="molecule type" value="Genomic_DNA"/>
</dbReference>
<gene>
    <name evidence="2" type="ORF">MUN46_000175</name>
</gene>
<dbReference type="RefSeq" id="WP_243376907.1">
    <property type="nucleotide sequence ID" value="NZ_JAKZJU020000001.1"/>
</dbReference>
<feature type="region of interest" description="Disordered" evidence="1">
    <location>
        <begin position="37"/>
        <end position="65"/>
    </location>
</feature>
<name>A0ABT7IKE6_9BURK</name>
<accession>A0ABT7IKE6</accession>
<sequence>MAIKGNGNGVSDSIADEVIGVPKVGMVQEWIYEAQEVEKKGRRSRQKASDIPSERSMYMPVKRKDGPTMKELSVRIVQTDRLKKVKISRSTMTLWRKDPDTGINERVVDVDVVSPLEPNSENTERWPHFHRGKKRERFDKDKAKALGNPKEQLDFFLKMSNMELDKPIDDIDPNDFKLV</sequence>